<evidence type="ECO:0000313" key="2">
    <source>
        <dbReference type="Proteomes" id="UP001140234"/>
    </source>
</evidence>
<reference evidence="1" key="1">
    <citation type="submission" date="2022-07" db="EMBL/GenBank/DDBJ databases">
        <title>Phylogenomic reconstructions and comparative analyses of Kickxellomycotina fungi.</title>
        <authorList>
            <person name="Reynolds N.K."/>
            <person name="Stajich J.E."/>
            <person name="Barry K."/>
            <person name="Grigoriev I.V."/>
            <person name="Crous P."/>
            <person name="Smith M.E."/>
        </authorList>
    </citation>
    <scope>NUCLEOTIDE SEQUENCE</scope>
    <source>
        <strain evidence="1">CBS 109366</strain>
    </source>
</reference>
<proteinExistence type="predicted"/>
<organism evidence="1 2">
    <name type="scientific">Coemansia nantahalensis</name>
    <dbReference type="NCBI Taxonomy" id="2789366"/>
    <lineage>
        <taxon>Eukaryota</taxon>
        <taxon>Fungi</taxon>
        <taxon>Fungi incertae sedis</taxon>
        <taxon>Zoopagomycota</taxon>
        <taxon>Kickxellomycotina</taxon>
        <taxon>Kickxellomycetes</taxon>
        <taxon>Kickxellales</taxon>
        <taxon>Kickxellaceae</taxon>
        <taxon>Coemansia</taxon>
    </lineage>
</organism>
<accession>A0ACC1K654</accession>
<comment type="caution">
    <text evidence="1">The sequence shown here is derived from an EMBL/GenBank/DDBJ whole genome shotgun (WGS) entry which is preliminary data.</text>
</comment>
<dbReference type="Proteomes" id="UP001140234">
    <property type="component" value="Unassembled WGS sequence"/>
</dbReference>
<keyword evidence="2" id="KW-1185">Reference proteome</keyword>
<gene>
    <name evidence="1" type="ORF">IWQ57_001112</name>
</gene>
<dbReference type="EMBL" id="JANBUJ010000172">
    <property type="protein sequence ID" value="KAJ2773829.1"/>
    <property type="molecule type" value="Genomic_DNA"/>
</dbReference>
<sequence>MALSVSVMSHNYALPLQYQLRSSEQENMPPLPLPMALPLGADLGFYPLPYVGKDAQLPGAFDNHYYSDHMMFAMFGADGASVPPQALLVSSAASTESLMATGVADARGPCGEMFHMALSAPDASPPATGYLAAPPPPPLSDAGADALPARARARRDAVFVPRELSHAAISQYCSVAYDDTARDGDDRRYSHRPATNGHVAKRRLTTGAAAHAKCYDTHVNRVLYGWLQQNIDNPYPSPQAKLELMKKSGLSKMQLKNWFCNIRRRKLPSSIKHQKPRK</sequence>
<name>A0ACC1K654_9FUNG</name>
<evidence type="ECO:0000313" key="1">
    <source>
        <dbReference type="EMBL" id="KAJ2773829.1"/>
    </source>
</evidence>
<protein>
    <submittedName>
        <fullName evidence="1">Uncharacterized protein</fullName>
    </submittedName>
</protein>